<name>A0A0D1YD68_9EURO</name>
<proteinExistence type="predicted"/>
<gene>
    <name evidence="2" type="ORF">PV11_06371</name>
</gene>
<feature type="region of interest" description="Disordered" evidence="1">
    <location>
        <begin position="20"/>
        <end position="56"/>
    </location>
</feature>
<evidence type="ECO:0000313" key="2">
    <source>
        <dbReference type="EMBL" id="KIV78759.1"/>
    </source>
</evidence>
<evidence type="ECO:0000313" key="3">
    <source>
        <dbReference type="Proteomes" id="UP000053599"/>
    </source>
</evidence>
<sequence length="110" mass="12411">MNQNWKSLVDCIAKEEVDRKHVRNLPPEKHPRYSRRTRPHAASSPDSALLDAETESTASWEILPPAVPNLPTETSSYYTVDPSHAIHHVASMTPTITTWTIKTAKVRKNV</sequence>
<dbReference type="Proteomes" id="UP000053599">
    <property type="component" value="Unassembled WGS sequence"/>
</dbReference>
<reference evidence="2 3" key="1">
    <citation type="submission" date="2015-01" db="EMBL/GenBank/DDBJ databases">
        <title>The Genome Sequence of Exophiala sideris CBS121828.</title>
        <authorList>
            <consortium name="The Broad Institute Genomics Platform"/>
            <person name="Cuomo C."/>
            <person name="de Hoog S."/>
            <person name="Gorbushina A."/>
            <person name="Stielow B."/>
            <person name="Teixiera M."/>
            <person name="Abouelleil A."/>
            <person name="Chapman S.B."/>
            <person name="Priest M."/>
            <person name="Young S.K."/>
            <person name="Wortman J."/>
            <person name="Nusbaum C."/>
            <person name="Birren B."/>
        </authorList>
    </citation>
    <scope>NUCLEOTIDE SEQUENCE [LARGE SCALE GENOMIC DNA]</scope>
    <source>
        <strain evidence="2 3">CBS 121828</strain>
    </source>
</reference>
<dbReference type="EMBL" id="KN846953">
    <property type="protein sequence ID" value="KIV78759.1"/>
    <property type="molecule type" value="Genomic_DNA"/>
</dbReference>
<feature type="compositionally biased region" description="Low complexity" evidence="1">
    <location>
        <begin position="41"/>
        <end position="51"/>
    </location>
</feature>
<protein>
    <submittedName>
        <fullName evidence="2">Uncharacterized protein</fullName>
    </submittedName>
</protein>
<dbReference type="AlphaFoldDB" id="A0A0D1YD68"/>
<organism evidence="2 3">
    <name type="scientific">Exophiala sideris</name>
    <dbReference type="NCBI Taxonomy" id="1016849"/>
    <lineage>
        <taxon>Eukaryota</taxon>
        <taxon>Fungi</taxon>
        <taxon>Dikarya</taxon>
        <taxon>Ascomycota</taxon>
        <taxon>Pezizomycotina</taxon>
        <taxon>Eurotiomycetes</taxon>
        <taxon>Chaetothyriomycetidae</taxon>
        <taxon>Chaetothyriales</taxon>
        <taxon>Herpotrichiellaceae</taxon>
        <taxon>Exophiala</taxon>
    </lineage>
</organism>
<evidence type="ECO:0000256" key="1">
    <source>
        <dbReference type="SAM" id="MobiDB-lite"/>
    </source>
</evidence>
<dbReference type="HOGENOM" id="CLU_2171078_0_0_1"/>
<accession>A0A0D1YD68</accession>